<dbReference type="GO" id="GO:0008270">
    <property type="term" value="F:zinc ion binding"/>
    <property type="evidence" value="ECO:0007669"/>
    <property type="project" value="UniProtKB-KW"/>
</dbReference>
<evidence type="ECO:0000256" key="3">
    <source>
        <dbReference type="SAM" id="MobiDB-lite"/>
    </source>
</evidence>
<dbReference type="InterPro" id="IPR013087">
    <property type="entry name" value="Znf_C2H2_type"/>
</dbReference>
<reference evidence="5 6" key="1">
    <citation type="submission" date="2014-06" db="EMBL/GenBank/DDBJ databases">
        <authorList>
            <person name="Swart Estienne"/>
        </authorList>
    </citation>
    <scope>NUCLEOTIDE SEQUENCE [LARGE SCALE GENOMIC DNA]</scope>
    <source>
        <strain evidence="5 6">130c</strain>
    </source>
</reference>
<dbReference type="PROSITE" id="PS00028">
    <property type="entry name" value="ZINC_FINGER_C2H2_1"/>
    <property type="match status" value="1"/>
</dbReference>
<accession>A0A077ZRA5</accession>
<dbReference type="OMA" id="MAFECKI"/>
<dbReference type="InParanoid" id="A0A077ZRA5"/>
<feature type="compositionally biased region" description="Acidic residues" evidence="3">
    <location>
        <begin position="221"/>
        <end position="238"/>
    </location>
</feature>
<keyword evidence="6" id="KW-1185">Reference proteome</keyword>
<feature type="compositionally biased region" description="Polar residues" evidence="3">
    <location>
        <begin position="25"/>
        <end position="36"/>
    </location>
</feature>
<dbReference type="AlphaFoldDB" id="A0A077ZRA5"/>
<dbReference type="SMART" id="SM00355">
    <property type="entry name" value="ZnF_C2H2"/>
    <property type="match status" value="1"/>
</dbReference>
<dbReference type="OrthoDB" id="21530at2759"/>
<organism evidence="5 6">
    <name type="scientific">Stylonychia lemnae</name>
    <name type="common">Ciliate</name>
    <dbReference type="NCBI Taxonomy" id="5949"/>
    <lineage>
        <taxon>Eukaryota</taxon>
        <taxon>Sar</taxon>
        <taxon>Alveolata</taxon>
        <taxon>Ciliophora</taxon>
        <taxon>Intramacronucleata</taxon>
        <taxon>Spirotrichea</taxon>
        <taxon>Stichotrichia</taxon>
        <taxon>Sporadotrichida</taxon>
        <taxon>Oxytrichidae</taxon>
        <taxon>Stylonychinae</taxon>
        <taxon>Stylonychia</taxon>
    </lineage>
</organism>
<evidence type="ECO:0000256" key="1">
    <source>
        <dbReference type="PROSITE-ProRule" id="PRU00042"/>
    </source>
</evidence>
<keyword evidence="2" id="KW-0175">Coiled coil</keyword>
<dbReference type="PROSITE" id="PS50157">
    <property type="entry name" value="ZINC_FINGER_C2H2_2"/>
    <property type="match status" value="1"/>
</dbReference>
<proteinExistence type="predicted"/>
<dbReference type="Proteomes" id="UP000039865">
    <property type="component" value="Unassembled WGS sequence"/>
</dbReference>
<feature type="region of interest" description="Disordered" evidence="3">
    <location>
        <begin position="198"/>
        <end position="260"/>
    </location>
</feature>
<dbReference type="EMBL" id="CCKQ01001331">
    <property type="protein sequence ID" value="CDW72427.1"/>
    <property type="molecule type" value="Genomic_DNA"/>
</dbReference>
<gene>
    <name evidence="5" type="primary">Contig4456.g4753</name>
    <name evidence="5" type="ORF">STYLEM_1387</name>
</gene>
<keyword evidence="1" id="KW-0862">Zinc</keyword>
<evidence type="ECO:0000313" key="6">
    <source>
        <dbReference type="Proteomes" id="UP000039865"/>
    </source>
</evidence>
<protein>
    <submittedName>
        <fullName evidence="5">Zinc c2h2 type family protein</fullName>
    </submittedName>
</protein>
<keyword evidence="1" id="KW-0479">Metal-binding</keyword>
<sequence length="260" mass="30355">MGGNDRKQSNRQQGQNQNENQKESASNVENKTLGTQRQEETKNEESVLNSKDNNGDGMAFECKIGIIQLLLVHKISMTDDENDQNYQFYKEYCRLYYANIVLTNRLQHLLNEKQDLQFKLNRLESNKRKHEEALGMTFDIAEEKRKRHRRTATEIARHYRCPIEDCPKSYGSEGSLNQHLKLKHPEFYQQLCSSNQINPGLSKHDSTINDGKSIYSGSYDEREDNVSDESYDDDEEDEKSQKNNNDINNKQYKIKDSSKQ</sequence>
<feature type="region of interest" description="Disordered" evidence="3">
    <location>
        <begin position="1"/>
        <end position="54"/>
    </location>
</feature>
<evidence type="ECO:0000259" key="4">
    <source>
        <dbReference type="PROSITE" id="PS50157"/>
    </source>
</evidence>
<feature type="domain" description="C2H2-type" evidence="4">
    <location>
        <begin position="159"/>
        <end position="184"/>
    </location>
</feature>
<dbReference type="Gene3D" id="3.30.160.60">
    <property type="entry name" value="Classic Zinc Finger"/>
    <property type="match status" value="1"/>
</dbReference>
<name>A0A077ZRA5_STYLE</name>
<evidence type="ECO:0000313" key="5">
    <source>
        <dbReference type="EMBL" id="CDW72427.1"/>
    </source>
</evidence>
<evidence type="ECO:0000256" key="2">
    <source>
        <dbReference type="SAM" id="Coils"/>
    </source>
</evidence>
<keyword evidence="1" id="KW-0863">Zinc-finger</keyword>
<feature type="coiled-coil region" evidence="2">
    <location>
        <begin position="106"/>
        <end position="133"/>
    </location>
</feature>
<feature type="compositionally biased region" description="Low complexity" evidence="3">
    <location>
        <begin position="10"/>
        <end position="19"/>
    </location>
</feature>